<evidence type="ECO:0000313" key="4">
    <source>
        <dbReference type="Proteomes" id="UP000008810"/>
    </source>
</evidence>
<gene>
    <name evidence="3" type="primary">LOC106866678</name>
    <name evidence="2" type="ORF">BRADI_4g12255v3</name>
</gene>
<accession>A0A2K2CMB0</accession>
<reference evidence="2 3" key="1">
    <citation type="journal article" date="2010" name="Nature">
        <title>Genome sequencing and analysis of the model grass Brachypodium distachyon.</title>
        <authorList>
            <consortium name="International Brachypodium Initiative"/>
        </authorList>
    </citation>
    <scope>NUCLEOTIDE SEQUENCE [LARGE SCALE GENOMIC DNA]</scope>
    <source>
        <strain evidence="2">Bd21</strain>
        <strain evidence="3">cv. Bd21</strain>
    </source>
</reference>
<dbReference type="EnsemblPlants" id="PNT63158">
    <property type="protein sequence ID" value="PNT63158"/>
    <property type="gene ID" value="BRADI_4g12255v3"/>
</dbReference>
<sequence>MQEAKKQKPSSEVGKFSKATGNTLAGEHSCVDLIEKPALVTATIGEGFAGGLTQQEQDKILATQAAEQDQQKLTELPEDVDELGEELEGSQERVQLSEEELIDSQDSFETKVDNILGNKGKISDVKEKAKENQKELEKMDKKLMPTRKCERLKGQEDADRTKLAMQRAEQKNSIPGATNVFSESELCDCEGCLNSNYYQGGSDDE</sequence>
<reference evidence="2" key="2">
    <citation type="submission" date="2017-06" db="EMBL/GenBank/DDBJ databases">
        <title>WGS assembly of Brachypodium distachyon.</title>
        <authorList>
            <consortium name="The International Brachypodium Initiative"/>
            <person name="Lucas S."/>
            <person name="Harmon-Smith M."/>
            <person name="Lail K."/>
            <person name="Tice H."/>
            <person name="Grimwood J."/>
            <person name="Bruce D."/>
            <person name="Barry K."/>
            <person name="Shu S."/>
            <person name="Lindquist E."/>
            <person name="Wang M."/>
            <person name="Pitluck S."/>
            <person name="Vogel J.P."/>
            <person name="Garvin D.F."/>
            <person name="Mockler T.C."/>
            <person name="Schmutz J."/>
            <person name="Rokhsar D."/>
            <person name="Bevan M.W."/>
        </authorList>
    </citation>
    <scope>NUCLEOTIDE SEQUENCE</scope>
    <source>
        <strain evidence="2">Bd21</strain>
    </source>
</reference>
<organism evidence="2">
    <name type="scientific">Brachypodium distachyon</name>
    <name type="common">Purple false brome</name>
    <name type="synonym">Trachynia distachya</name>
    <dbReference type="NCBI Taxonomy" id="15368"/>
    <lineage>
        <taxon>Eukaryota</taxon>
        <taxon>Viridiplantae</taxon>
        <taxon>Streptophyta</taxon>
        <taxon>Embryophyta</taxon>
        <taxon>Tracheophyta</taxon>
        <taxon>Spermatophyta</taxon>
        <taxon>Magnoliopsida</taxon>
        <taxon>Liliopsida</taxon>
        <taxon>Poales</taxon>
        <taxon>Poaceae</taxon>
        <taxon>BOP clade</taxon>
        <taxon>Pooideae</taxon>
        <taxon>Stipodae</taxon>
        <taxon>Brachypodieae</taxon>
        <taxon>Brachypodium</taxon>
    </lineage>
</organism>
<evidence type="ECO:0000313" key="3">
    <source>
        <dbReference type="EnsemblPlants" id="PNT63158"/>
    </source>
</evidence>
<dbReference type="AlphaFoldDB" id="A0A2K2CMB0"/>
<reference evidence="3" key="3">
    <citation type="submission" date="2018-08" db="UniProtKB">
        <authorList>
            <consortium name="EnsemblPlants"/>
        </authorList>
    </citation>
    <scope>IDENTIFICATION</scope>
    <source>
        <strain evidence="3">cv. Bd21</strain>
    </source>
</reference>
<evidence type="ECO:0000313" key="2">
    <source>
        <dbReference type="EMBL" id="PNT63158.1"/>
    </source>
</evidence>
<protein>
    <submittedName>
        <fullName evidence="2 3">Uncharacterized protein</fullName>
    </submittedName>
</protein>
<dbReference type="EMBL" id="CM000883">
    <property type="protein sequence ID" value="PNT63158.1"/>
    <property type="molecule type" value="Genomic_DNA"/>
</dbReference>
<dbReference type="Gramene" id="PNT63158">
    <property type="protein sequence ID" value="PNT63158"/>
    <property type="gene ID" value="BRADI_4g12255v3"/>
</dbReference>
<evidence type="ECO:0000256" key="1">
    <source>
        <dbReference type="SAM" id="MobiDB-lite"/>
    </source>
</evidence>
<feature type="region of interest" description="Disordered" evidence="1">
    <location>
        <begin position="66"/>
        <end position="107"/>
    </location>
</feature>
<feature type="region of interest" description="Disordered" evidence="1">
    <location>
        <begin position="1"/>
        <end position="21"/>
    </location>
</feature>
<feature type="compositionally biased region" description="Acidic residues" evidence="1">
    <location>
        <begin position="76"/>
        <end position="89"/>
    </location>
</feature>
<proteinExistence type="predicted"/>
<dbReference type="Proteomes" id="UP000008810">
    <property type="component" value="Chromosome 4"/>
</dbReference>
<name>A0A2K2CMB0_BRADI</name>
<keyword evidence="4" id="KW-1185">Reference proteome</keyword>